<proteinExistence type="inferred from homology"/>
<dbReference type="SUPFAM" id="SSF51905">
    <property type="entry name" value="FAD/NAD(P)-binding domain"/>
    <property type="match status" value="1"/>
</dbReference>
<organism evidence="3 4">
    <name type="scientific">Symbiodinium natans</name>
    <dbReference type="NCBI Taxonomy" id="878477"/>
    <lineage>
        <taxon>Eukaryota</taxon>
        <taxon>Sar</taxon>
        <taxon>Alveolata</taxon>
        <taxon>Dinophyceae</taxon>
        <taxon>Suessiales</taxon>
        <taxon>Symbiodiniaceae</taxon>
        <taxon>Symbiodinium</taxon>
    </lineage>
</organism>
<keyword evidence="4" id="KW-1185">Reference proteome</keyword>
<evidence type="ECO:0000259" key="2">
    <source>
        <dbReference type="Pfam" id="PF01266"/>
    </source>
</evidence>
<dbReference type="Gene3D" id="3.50.50.60">
    <property type="entry name" value="FAD/NAD(P)-binding domain"/>
    <property type="match status" value="2"/>
</dbReference>
<dbReference type="PANTHER" id="PTHR13847">
    <property type="entry name" value="SARCOSINE DEHYDROGENASE-RELATED"/>
    <property type="match status" value="1"/>
</dbReference>
<name>A0A812H237_9DINO</name>
<gene>
    <name evidence="3" type="primary">dadA1</name>
    <name evidence="3" type="ORF">SNAT2548_LOCUS1155</name>
</gene>
<comment type="caution">
    <text evidence="3">The sequence shown here is derived from an EMBL/GenBank/DDBJ whole genome shotgun (WGS) entry which is preliminary data.</text>
</comment>
<protein>
    <submittedName>
        <fullName evidence="3">DadA1 protein</fullName>
    </submittedName>
</protein>
<dbReference type="OrthoDB" id="498204at2759"/>
<reference evidence="3" key="1">
    <citation type="submission" date="2021-02" db="EMBL/GenBank/DDBJ databases">
        <authorList>
            <person name="Dougan E. K."/>
            <person name="Rhodes N."/>
            <person name="Thang M."/>
            <person name="Chan C."/>
        </authorList>
    </citation>
    <scope>NUCLEOTIDE SEQUENCE</scope>
</reference>
<evidence type="ECO:0000313" key="4">
    <source>
        <dbReference type="Proteomes" id="UP000604046"/>
    </source>
</evidence>
<dbReference type="GO" id="GO:0055130">
    <property type="term" value="P:D-alanine catabolic process"/>
    <property type="evidence" value="ECO:0007669"/>
    <property type="project" value="TreeGrafter"/>
</dbReference>
<dbReference type="PANTHER" id="PTHR13847:SF280">
    <property type="entry name" value="D-AMINO ACID DEHYDROGENASE"/>
    <property type="match status" value="1"/>
</dbReference>
<dbReference type="Gene3D" id="3.30.9.10">
    <property type="entry name" value="D-Amino Acid Oxidase, subunit A, domain 2"/>
    <property type="match status" value="1"/>
</dbReference>
<evidence type="ECO:0000256" key="1">
    <source>
        <dbReference type="ARBA" id="ARBA00009410"/>
    </source>
</evidence>
<dbReference type="GO" id="GO:0005737">
    <property type="term" value="C:cytoplasm"/>
    <property type="evidence" value="ECO:0007669"/>
    <property type="project" value="TreeGrafter"/>
</dbReference>
<dbReference type="InterPro" id="IPR036188">
    <property type="entry name" value="FAD/NAD-bd_sf"/>
</dbReference>
<dbReference type="InterPro" id="IPR006076">
    <property type="entry name" value="FAD-dep_OxRdtase"/>
</dbReference>
<dbReference type="GO" id="GO:0005886">
    <property type="term" value="C:plasma membrane"/>
    <property type="evidence" value="ECO:0007669"/>
    <property type="project" value="TreeGrafter"/>
</dbReference>
<dbReference type="AlphaFoldDB" id="A0A812H237"/>
<dbReference type="Proteomes" id="UP000604046">
    <property type="component" value="Unassembled WGS sequence"/>
</dbReference>
<sequence>MKQLAGLVPRQGLSRCFIPSIRNISAGRVRDGEDEVQDVVIGAGVVGVCTAYSLARQGRKVKVLDQSSGPAHGSSWINGTLVCPSLMLPWTGPQLIPKVFKSFFQPRHPLKVHPSTLCSLDTYYFALHYLASCRPGHSKRTTRRLANMARYSRHCLEALLQDHQELNDHMHRKADGTLQVFDDQAAMHACLDASAEIQHAGVPLRVVQDGEKGEIDDLAARLRSQGLEALYLYSPLDTNGDCAKFTEFLEGQCRELGVAFNYDSSVEGFRYSDGLWEISMPGRAVRARNVILCAGVGSPRLAAHLGLRLPMAPVKGYAITVPLKPGVQQLPSNVVQDSNKLYLAPLGPDLVRITGFAEFAGFDVSVDIRRAAILAEQADRLFPDCLDFDRAEYHAGLRPLSADDVPIIGEAKPNFFLNTGHGSKGWTHAAGSGKLVADLVAGRQPDLDPESYSLRRFFSLHQKDAPFDFQLGTLGLMP</sequence>
<feature type="domain" description="FAD dependent oxidoreductase" evidence="2">
    <location>
        <begin position="39"/>
        <end position="439"/>
    </location>
</feature>
<dbReference type="Pfam" id="PF01266">
    <property type="entry name" value="DAO"/>
    <property type="match status" value="1"/>
</dbReference>
<accession>A0A812H237</accession>
<dbReference type="EMBL" id="CAJNDS010000061">
    <property type="protein sequence ID" value="CAE6939511.1"/>
    <property type="molecule type" value="Genomic_DNA"/>
</dbReference>
<dbReference type="SUPFAM" id="SSF54373">
    <property type="entry name" value="FAD-linked reductases, C-terminal domain"/>
    <property type="match status" value="1"/>
</dbReference>
<comment type="similarity">
    <text evidence="1">Belongs to the DadA oxidoreductase family.</text>
</comment>
<evidence type="ECO:0000313" key="3">
    <source>
        <dbReference type="EMBL" id="CAE6939511.1"/>
    </source>
</evidence>
<dbReference type="GO" id="GO:0008718">
    <property type="term" value="F:D-amino-acid dehydrogenase activity"/>
    <property type="evidence" value="ECO:0007669"/>
    <property type="project" value="TreeGrafter"/>
</dbReference>